<name>A0ABV9MBR4_9BACL</name>
<feature type="region of interest" description="Disordered" evidence="6">
    <location>
        <begin position="207"/>
        <end position="457"/>
    </location>
</feature>
<feature type="domain" description="RsgI N-terminal anti-sigma" evidence="8">
    <location>
        <begin position="4"/>
        <end position="51"/>
    </location>
</feature>
<evidence type="ECO:0000313" key="10">
    <source>
        <dbReference type="Proteomes" id="UP001595932"/>
    </source>
</evidence>
<feature type="compositionally biased region" description="Basic and acidic residues" evidence="6">
    <location>
        <begin position="298"/>
        <end position="317"/>
    </location>
</feature>
<evidence type="ECO:0000256" key="5">
    <source>
        <dbReference type="ARBA" id="ARBA00023136"/>
    </source>
</evidence>
<accession>A0ABV9MBR4</accession>
<comment type="subcellular location">
    <subcellularLocation>
        <location evidence="1">Cell membrane</location>
        <topology evidence="1">Single-pass membrane protein</topology>
    </subcellularLocation>
</comment>
<organism evidence="9 10">
    <name type="scientific">Planococcus dechangensis</name>
    <dbReference type="NCBI Taxonomy" id="1176255"/>
    <lineage>
        <taxon>Bacteria</taxon>
        <taxon>Bacillati</taxon>
        <taxon>Bacillota</taxon>
        <taxon>Bacilli</taxon>
        <taxon>Bacillales</taxon>
        <taxon>Caryophanaceae</taxon>
        <taxon>Planococcus</taxon>
    </lineage>
</organism>
<protein>
    <recommendedName>
        <fullName evidence="8">RsgI N-terminal anti-sigma domain-containing protein</fullName>
    </recommendedName>
</protein>
<dbReference type="RefSeq" id="WP_377277908.1">
    <property type="nucleotide sequence ID" value="NZ_JBHSGL010000005.1"/>
</dbReference>
<dbReference type="InterPro" id="IPR055431">
    <property type="entry name" value="RsgI_M"/>
</dbReference>
<keyword evidence="3 7" id="KW-0812">Transmembrane</keyword>
<feature type="compositionally biased region" description="Basic and acidic residues" evidence="6">
    <location>
        <begin position="245"/>
        <end position="260"/>
    </location>
</feature>
<evidence type="ECO:0000256" key="6">
    <source>
        <dbReference type="SAM" id="MobiDB-lite"/>
    </source>
</evidence>
<dbReference type="EMBL" id="JBHSGL010000005">
    <property type="protein sequence ID" value="MFC4712613.1"/>
    <property type="molecule type" value="Genomic_DNA"/>
</dbReference>
<sequence>MRMQKGICIELDGDRSVYMLADGRFVTGRPQEGTVVGEEAFFESLSSTTMKRRRARIFTMPIIATVAIVMLIFSTFMMPEQEAYGYVQVESNPGIELALNDERQVISLRELNADGRRLIEQLDKWENGTLEDVLKNVLALSISDDTEQVTITTVQEQGDTKTISTVEQITLAALTDNADKTLHIHLKEANKKQWRLAKEQQVPVGQFAKNNKTYSSPAFEDNKVQPARNEDEDIEKADGDGESGQADKTEQENPDVESKDAQPGNPSSAKPFNETKDTNDLQPVPVEKPKPAAPKENNSNKHESKPQAPATKKDDAQPAKPSPEQPKKPNAGTGSNSAPKKTETVPSKKESPAEHKSSGGQKAPQSNKDNKQKDQQQDKPQDRPKDKQSNSGNNDTKGKNTSEENKTKNQQNNAPPKSGQLDDGKGEQNKNGSSSIPSDGKADTPYPGKKTGKDDVQ</sequence>
<dbReference type="Proteomes" id="UP001595932">
    <property type="component" value="Unassembled WGS sequence"/>
</dbReference>
<keyword evidence="5 7" id="KW-0472">Membrane</keyword>
<feature type="compositionally biased region" description="Basic and acidic residues" evidence="6">
    <location>
        <begin position="396"/>
        <end position="407"/>
    </location>
</feature>
<evidence type="ECO:0000259" key="8">
    <source>
        <dbReference type="PROSITE" id="PS51849"/>
    </source>
</evidence>
<evidence type="ECO:0000256" key="3">
    <source>
        <dbReference type="ARBA" id="ARBA00022692"/>
    </source>
</evidence>
<proteinExistence type="predicted"/>
<evidence type="ECO:0000256" key="4">
    <source>
        <dbReference type="ARBA" id="ARBA00022989"/>
    </source>
</evidence>
<dbReference type="InterPro" id="IPR024449">
    <property type="entry name" value="Anti-sigma_RsgI_N"/>
</dbReference>
<comment type="caution">
    <text evidence="9">The sequence shown here is derived from an EMBL/GenBank/DDBJ whole genome shotgun (WGS) entry which is preliminary data.</text>
</comment>
<feature type="transmembrane region" description="Helical" evidence="7">
    <location>
        <begin position="57"/>
        <end position="78"/>
    </location>
</feature>
<evidence type="ECO:0000256" key="7">
    <source>
        <dbReference type="SAM" id="Phobius"/>
    </source>
</evidence>
<gene>
    <name evidence="9" type="ORF">ACFO5U_07080</name>
</gene>
<feature type="compositionally biased region" description="Basic and acidic residues" evidence="6">
    <location>
        <begin position="340"/>
        <end position="357"/>
    </location>
</feature>
<reference evidence="10" key="1">
    <citation type="journal article" date="2019" name="Int. J. Syst. Evol. Microbiol.">
        <title>The Global Catalogue of Microorganisms (GCM) 10K type strain sequencing project: providing services to taxonomists for standard genome sequencing and annotation.</title>
        <authorList>
            <consortium name="The Broad Institute Genomics Platform"/>
            <consortium name="The Broad Institute Genome Sequencing Center for Infectious Disease"/>
            <person name="Wu L."/>
            <person name="Ma J."/>
        </authorList>
    </citation>
    <scope>NUCLEOTIDE SEQUENCE [LARGE SCALE GENOMIC DNA]</scope>
    <source>
        <strain evidence="10">CGMCC 1.12151</strain>
    </source>
</reference>
<evidence type="ECO:0000256" key="1">
    <source>
        <dbReference type="ARBA" id="ARBA00004162"/>
    </source>
</evidence>
<evidence type="ECO:0000256" key="2">
    <source>
        <dbReference type="ARBA" id="ARBA00022475"/>
    </source>
</evidence>
<dbReference type="PROSITE" id="PS51849">
    <property type="entry name" value="RSGI_N"/>
    <property type="match status" value="1"/>
</dbReference>
<evidence type="ECO:0000313" key="9">
    <source>
        <dbReference type="EMBL" id="MFC4712613.1"/>
    </source>
</evidence>
<dbReference type="Pfam" id="PF23750">
    <property type="entry name" value="RsgI_M"/>
    <property type="match status" value="1"/>
</dbReference>
<keyword evidence="10" id="KW-1185">Reference proteome</keyword>
<keyword evidence="4 7" id="KW-1133">Transmembrane helix</keyword>
<keyword evidence="2" id="KW-1003">Cell membrane</keyword>
<feature type="compositionally biased region" description="Basic and acidic residues" evidence="6">
    <location>
        <begin position="368"/>
        <end position="388"/>
    </location>
</feature>